<comment type="caution">
    <text evidence="1">The sequence shown here is derived from an EMBL/GenBank/DDBJ whole genome shotgun (WGS) entry which is preliminary data.</text>
</comment>
<evidence type="ECO:0000313" key="2">
    <source>
        <dbReference type="Proteomes" id="UP000024635"/>
    </source>
</evidence>
<name>A0A016T3C7_9BILA</name>
<organism evidence="1 2">
    <name type="scientific">Ancylostoma ceylanicum</name>
    <dbReference type="NCBI Taxonomy" id="53326"/>
    <lineage>
        <taxon>Eukaryota</taxon>
        <taxon>Metazoa</taxon>
        <taxon>Ecdysozoa</taxon>
        <taxon>Nematoda</taxon>
        <taxon>Chromadorea</taxon>
        <taxon>Rhabditida</taxon>
        <taxon>Rhabditina</taxon>
        <taxon>Rhabditomorpha</taxon>
        <taxon>Strongyloidea</taxon>
        <taxon>Ancylostomatidae</taxon>
        <taxon>Ancylostomatinae</taxon>
        <taxon>Ancylostoma</taxon>
    </lineage>
</organism>
<sequence length="149" mass="17190">MYELDMVFDLQRPVVPKQLVSTERCNHLRLTLPIQSSQSNGPKIVHNNENWNFKKENFAIAHSPTESTQATGGYKVVNLLRNLIPKSLPTELSSFFKRVLEKKTFNHEDHYNTPGISSIIQNVRSNDSSHAIGTMSNNWTPWYFTREDE</sequence>
<protein>
    <submittedName>
        <fullName evidence="1">Uncharacterized protein</fullName>
    </submittedName>
</protein>
<evidence type="ECO:0000313" key="1">
    <source>
        <dbReference type="EMBL" id="EYB97192.1"/>
    </source>
</evidence>
<accession>A0A016T3C7</accession>
<keyword evidence="2" id="KW-1185">Reference proteome</keyword>
<dbReference type="Proteomes" id="UP000024635">
    <property type="component" value="Unassembled WGS sequence"/>
</dbReference>
<dbReference type="EMBL" id="JARK01001478">
    <property type="protein sequence ID" value="EYB97192.1"/>
    <property type="molecule type" value="Genomic_DNA"/>
</dbReference>
<proteinExistence type="predicted"/>
<dbReference type="AlphaFoldDB" id="A0A016T3C7"/>
<reference evidence="2" key="1">
    <citation type="journal article" date="2015" name="Nat. Genet.">
        <title>The genome and transcriptome of the zoonotic hookworm Ancylostoma ceylanicum identify infection-specific gene families.</title>
        <authorList>
            <person name="Schwarz E.M."/>
            <person name="Hu Y."/>
            <person name="Antoshechkin I."/>
            <person name="Miller M.M."/>
            <person name="Sternberg P.W."/>
            <person name="Aroian R.V."/>
        </authorList>
    </citation>
    <scope>NUCLEOTIDE SEQUENCE</scope>
    <source>
        <strain evidence="2">HY135</strain>
    </source>
</reference>
<gene>
    <name evidence="1" type="primary">Acey_s0142.g2291</name>
    <name evidence="1" type="ORF">Y032_0142g2291</name>
</gene>